<protein>
    <submittedName>
        <fullName evidence="1">Uncharacterized protein</fullName>
    </submittedName>
</protein>
<dbReference type="EMBL" id="CM031836">
    <property type="protein sequence ID" value="KAG6685229.1"/>
    <property type="molecule type" value="Genomic_DNA"/>
</dbReference>
<name>A0A922DIT7_CARIL</name>
<proteinExistence type="predicted"/>
<evidence type="ECO:0000313" key="2">
    <source>
        <dbReference type="Proteomes" id="UP000811246"/>
    </source>
</evidence>
<dbReference type="Proteomes" id="UP000811246">
    <property type="component" value="Chromosome 12"/>
</dbReference>
<comment type="caution">
    <text evidence="1">The sequence shown here is derived from an EMBL/GenBank/DDBJ whole genome shotgun (WGS) entry which is preliminary data.</text>
</comment>
<dbReference type="AlphaFoldDB" id="A0A922DIT7"/>
<sequence>MNGEWSRCSRRVIKSFGGRSWKLEISSIQLLGLKPSPWILVEVAQNGTICTRNTGPTLIPVRRQERFPSQVSGNAPLFTIQRHLFVLDRASLTCLARFAMQQHMVSCSSMT</sequence>
<evidence type="ECO:0000313" key="1">
    <source>
        <dbReference type="EMBL" id="KAG6685229.1"/>
    </source>
</evidence>
<gene>
    <name evidence="1" type="ORF">I3842_12G101600</name>
</gene>
<accession>A0A922DIT7</accession>
<organism evidence="1 2">
    <name type="scientific">Carya illinoinensis</name>
    <name type="common">Pecan</name>
    <dbReference type="NCBI Taxonomy" id="32201"/>
    <lineage>
        <taxon>Eukaryota</taxon>
        <taxon>Viridiplantae</taxon>
        <taxon>Streptophyta</taxon>
        <taxon>Embryophyta</taxon>
        <taxon>Tracheophyta</taxon>
        <taxon>Spermatophyta</taxon>
        <taxon>Magnoliopsida</taxon>
        <taxon>eudicotyledons</taxon>
        <taxon>Gunneridae</taxon>
        <taxon>Pentapetalae</taxon>
        <taxon>rosids</taxon>
        <taxon>fabids</taxon>
        <taxon>Fagales</taxon>
        <taxon>Juglandaceae</taxon>
        <taxon>Carya</taxon>
    </lineage>
</organism>
<reference evidence="1" key="1">
    <citation type="submission" date="2021-01" db="EMBL/GenBank/DDBJ databases">
        <authorList>
            <person name="Lovell J.T."/>
            <person name="Bentley N."/>
            <person name="Bhattarai G."/>
            <person name="Jenkins J.W."/>
            <person name="Sreedasyam A."/>
            <person name="Alarcon Y."/>
            <person name="Bock C."/>
            <person name="Boston L."/>
            <person name="Carlson J."/>
            <person name="Cervantes K."/>
            <person name="Clermont K."/>
            <person name="Krom N."/>
            <person name="Kubenka K."/>
            <person name="Mamidi S."/>
            <person name="Mattison C."/>
            <person name="Monteros M."/>
            <person name="Pisani C."/>
            <person name="Plott C."/>
            <person name="Rajasekar S."/>
            <person name="Rhein H.S."/>
            <person name="Rohla C."/>
            <person name="Song M."/>
            <person name="Hilaire R.S."/>
            <person name="Shu S."/>
            <person name="Wells L."/>
            <person name="Wang X."/>
            <person name="Webber J."/>
            <person name="Heerema R.J."/>
            <person name="Klein P."/>
            <person name="Conner P."/>
            <person name="Grauke L."/>
            <person name="Grimwood J."/>
            <person name="Schmutz J."/>
            <person name="Randall J.J."/>
        </authorList>
    </citation>
    <scope>NUCLEOTIDE SEQUENCE</scope>
    <source>
        <tissue evidence="1">Leaf</tissue>
    </source>
</reference>